<reference evidence="1" key="1">
    <citation type="submission" date="2024-09" db="EMBL/GenBank/DDBJ databases">
        <title>Black Yeasts Isolated from many extreme environments.</title>
        <authorList>
            <person name="Coleine C."/>
            <person name="Stajich J.E."/>
            <person name="Selbmann L."/>
        </authorList>
    </citation>
    <scope>NUCLEOTIDE SEQUENCE</scope>
    <source>
        <strain evidence="1">CCFEE 5737</strain>
    </source>
</reference>
<sequence>MHLPATSNNIYPRAANSGATTAIPIALGVFFGTLIFAAFFVIVWRQIKINRKMKVRREREEAEARAKARGIELGEMGGGGGGGGDGSRVRGAQRREGGELVGGVGDGGLGDDWARAGKDVNVDTRQVGVEPEREARFFMR</sequence>
<dbReference type="EMBL" id="JAWDJW010001136">
    <property type="protein sequence ID" value="KAK3079457.1"/>
    <property type="molecule type" value="Genomic_DNA"/>
</dbReference>
<dbReference type="Proteomes" id="UP001186974">
    <property type="component" value="Unassembled WGS sequence"/>
</dbReference>
<protein>
    <submittedName>
        <fullName evidence="1">Uncharacterized protein</fullName>
    </submittedName>
</protein>
<comment type="caution">
    <text evidence="1">The sequence shown here is derived from an EMBL/GenBank/DDBJ whole genome shotgun (WGS) entry which is preliminary data.</text>
</comment>
<proteinExistence type="predicted"/>
<name>A0ACC3DS30_9PEZI</name>
<keyword evidence="2" id="KW-1185">Reference proteome</keyword>
<organism evidence="1 2">
    <name type="scientific">Coniosporium uncinatum</name>
    <dbReference type="NCBI Taxonomy" id="93489"/>
    <lineage>
        <taxon>Eukaryota</taxon>
        <taxon>Fungi</taxon>
        <taxon>Dikarya</taxon>
        <taxon>Ascomycota</taxon>
        <taxon>Pezizomycotina</taxon>
        <taxon>Dothideomycetes</taxon>
        <taxon>Dothideomycetes incertae sedis</taxon>
        <taxon>Coniosporium</taxon>
    </lineage>
</organism>
<accession>A0ACC3DS30</accession>
<gene>
    <name evidence="1" type="ORF">LTS18_004820</name>
</gene>
<evidence type="ECO:0000313" key="2">
    <source>
        <dbReference type="Proteomes" id="UP001186974"/>
    </source>
</evidence>
<evidence type="ECO:0000313" key="1">
    <source>
        <dbReference type="EMBL" id="KAK3079457.1"/>
    </source>
</evidence>